<feature type="transmembrane region" description="Helical" evidence="10">
    <location>
        <begin position="163"/>
        <end position="182"/>
    </location>
</feature>
<evidence type="ECO:0000313" key="13">
    <source>
        <dbReference type="Proteomes" id="UP000054823"/>
    </source>
</evidence>
<evidence type="ECO:0000256" key="3">
    <source>
        <dbReference type="ARBA" id="ARBA00006236"/>
    </source>
</evidence>
<dbReference type="AlphaFoldDB" id="A0A0P1FAL0"/>
<feature type="transmembrane region" description="Helical" evidence="10">
    <location>
        <begin position="78"/>
        <end position="99"/>
    </location>
</feature>
<comment type="similarity">
    <text evidence="3 10">Belongs to the major facilitator superfamily. Bcr/CmlA family.</text>
</comment>
<dbReference type="GO" id="GO:0042910">
    <property type="term" value="F:xenobiotic transmembrane transporter activity"/>
    <property type="evidence" value="ECO:0007669"/>
    <property type="project" value="InterPro"/>
</dbReference>
<comment type="caution">
    <text evidence="10">Lacks conserved residue(s) required for the propagation of feature annotation.</text>
</comment>
<keyword evidence="10" id="KW-0997">Cell inner membrane</keyword>
<evidence type="ECO:0000256" key="6">
    <source>
        <dbReference type="ARBA" id="ARBA00022475"/>
    </source>
</evidence>
<dbReference type="GO" id="GO:1990961">
    <property type="term" value="P:xenobiotic detoxification by transmembrane export across the plasma membrane"/>
    <property type="evidence" value="ECO:0007669"/>
    <property type="project" value="InterPro"/>
</dbReference>
<evidence type="ECO:0000256" key="1">
    <source>
        <dbReference type="ARBA" id="ARBA00003279"/>
    </source>
</evidence>
<protein>
    <recommendedName>
        <fullName evidence="10">Bcr/CflA family efflux transporter</fullName>
    </recommendedName>
</protein>
<dbReference type="CDD" id="cd17320">
    <property type="entry name" value="MFS_MdfA_MDR_like"/>
    <property type="match status" value="1"/>
</dbReference>
<dbReference type="Gene3D" id="1.20.1720.10">
    <property type="entry name" value="Multidrug resistance protein D"/>
    <property type="match status" value="1"/>
</dbReference>
<dbReference type="SUPFAM" id="SSF103473">
    <property type="entry name" value="MFS general substrate transporter"/>
    <property type="match status" value="1"/>
</dbReference>
<evidence type="ECO:0000256" key="8">
    <source>
        <dbReference type="ARBA" id="ARBA00022989"/>
    </source>
</evidence>
<feature type="transmembrane region" description="Helical" evidence="10">
    <location>
        <begin position="343"/>
        <end position="363"/>
    </location>
</feature>
<comment type="function">
    <text evidence="1">Resistance to tetracycline by an active tetracycline efflux. This is an energy-dependent process that decreases the accumulation of the antibiotic in whole cells. This protein functions as a metal-tetracycline/H(+) antiporter.</text>
</comment>
<keyword evidence="5 10" id="KW-0813">Transport</keyword>
<evidence type="ECO:0000256" key="7">
    <source>
        <dbReference type="ARBA" id="ARBA00022692"/>
    </source>
</evidence>
<feature type="transmembrane region" description="Helical" evidence="10">
    <location>
        <begin position="369"/>
        <end position="390"/>
    </location>
</feature>
<evidence type="ECO:0000256" key="9">
    <source>
        <dbReference type="ARBA" id="ARBA00023136"/>
    </source>
</evidence>
<organism evidence="12 13">
    <name type="scientific">Shimia marina</name>
    <dbReference type="NCBI Taxonomy" id="321267"/>
    <lineage>
        <taxon>Bacteria</taxon>
        <taxon>Pseudomonadati</taxon>
        <taxon>Pseudomonadota</taxon>
        <taxon>Alphaproteobacteria</taxon>
        <taxon>Rhodobacterales</taxon>
        <taxon>Roseobacteraceae</taxon>
    </lineage>
</organism>
<dbReference type="Proteomes" id="UP000054823">
    <property type="component" value="Unassembled WGS sequence"/>
</dbReference>
<dbReference type="RefSeq" id="WP_306341267.1">
    <property type="nucleotide sequence ID" value="NZ_CYPW01000027.1"/>
</dbReference>
<feature type="transmembrane region" description="Helical" evidence="10">
    <location>
        <begin position="212"/>
        <end position="240"/>
    </location>
</feature>
<evidence type="ECO:0000256" key="4">
    <source>
        <dbReference type="ARBA" id="ARBA00007520"/>
    </source>
</evidence>
<dbReference type="GO" id="GO:0005886">
    <property type="term" value="C:plasma membrane"/>
    <property type="evidence" value="ECO:0007669"/>
    <property type="project" value="UniProtKB-SubCell"/>
</dbReference>
<keyword evidence="13" id="KW-1185">Reference proteome</keyword>
<feature type="transmembrane region" description="Helical" evidence="10">
    <location>
        <begin position="302"/>
        <end position="322"/>
    </location>
</feature>
<dbReference type="EMBL" id="CYPW01000027">
    <property type="protein sequence ID" value="CUH53159.1"/>
    <property type="molecule type" value="Genomic_DNA"/>
</dbReference>
<keyword evidence="8 10" id="KW-1133">Transmembrane helix</keyword>
<dbReference type="Pfam" id="PF07690">
    <property type="entry name" value="MFS_1"/>
    <property type="match status" value="1"/>
</dbReference>
<accession>A0A0P1FAL0</accession>
<feature type="transmembrane region" description="Helical" evidence="10">
    <location>
        <begin position="105"/>
        <end position="123"/>
    </location>
</feature>
<feature type="transmembrane region" description="Helical" evidence="10">
    <location>
        <begin position="135"/>
        <end position="157"/>
    </location>
</feature>
<dbReference type="PROSITE" id="PS00216">
    <property type="entry name" value="SUGAR_TRANSPORT_1"/>
    <property type="match status" value="1"/>
</dbReference>
<feature type="transmembrane region" description="Helical" evidence="10">
    <location>
        <begin position="278"/>
        <end position="296"/>
    </location>
</feature>
<evidence type="ECO:0000256" key="10">
    <source>
        <dbReference type="RuleBase" id="RU365088"/>
    </source>
</evidence>
<keyword evidence="7 10" id="KW-0812">Transmembrane</keyword>
<dbReference type="PANTHER" id="PTHR23501:SF191">
    <property type="entry name" value="VACUOLAR BASIC AMINO ACID TRANSPORTER 4"/>
    <property type="match status" value="1"/>
</dbReference>
<gene>
    <name evidence="12" type="primary">ydhC_1</name>
    <name evidence="12" type="ORF">SHM7688_02611</name>
</gene>
<feature type="domain" description="Major facilitator superfamily (MFS) profile" evidence="11">
    <location>
        <begin position="12"/>
        <end position="395"/>
    </location>
</feature>
<comment type="subcellular location">
    <subcellularLocation>
        <location evidence="10">Cell inner membrane</location>
        <topology evidence="10">Multi-pass membrane protein</topology>
    </subcellularLocation>
    <subcellularLocation>
        <location evidence="2">Cell membrane</location>
        <topology evidence="2">Multi-pass membrane protein</topology>
    </subcellularLocation>
</comment>
<evidence type="ECO:0000256" key="5">
    <source>
        <dbReference type="ARBA" id="ARBA00022448"/>
    </source>
</evidence>
<comment type="similarity">
    <text evidence="4">Belongs to the major facilitator superfamily. TCR/Tet family.</text>
</comment>
<dbReference type="InterPro" id="IPR001958">
    <property type="entry name" value="Tet-R_TetA/multi-R_MdtG-like"/>
</dbReference>
<evidence type="ECO:0000313" key="12">
    <source>
        <dbReference type="EMBL" id="CUH53159.1"/>
    </source>
</evidence>
<reference evidence="12 13" key="1">
    <citation type="submission" date="2015-09" db="EMBL/GenBank/DDBJ databases">
        <authorList>
            <consortium name="Swine Surveillance"/>
        </authorList>
    </citation>
    <scope>NUCLEOTIDE SEQUENCE [LARGE SCALE GENOMIC DNA]</scope>
    <source>
        <strain evidence="12 13">CECT 7688</strain>
    </source>
</reference>
<dbReference type="PROSITE" id="PS50850">
    <property type="entry name" value="MFS"/>
    <property type="match status" value="1"/>
</dbReference>
<evidence type="ECO:0000256" key="2">
    <source>
        <dbReference type="ARBA" id="ARBA00004651"/>
    </source>
</evidence>
<dbReference type="PANTHER" id="PTHR23501">
    <property type="entry name" value="MAJOR FACILITATOR SUPERFAMILY"/>
    <property type="match status" value="1"/>
</dbReference>
<name>A0A0P1FAL0_9RHOB</name>
<dbReference type="InterPro" id="IPR004812">
    <property type="entry name" value="Efflux_drug-R_Bcr/CmlA"/>
</dbReference>
<dbReference type="InterPro" id="IPR036259">
    <property type="entry name" value="MFS_trans_sf"/>
</dbReference>
<proteinExistence type="inferred from homology"/>
<keyword evidence="6" id="KW-1003">Cell membrane</keyword>
<feature type="transmembrane region" description="Helical" evidence="10">
    <location>
        <begin position="45"/>
        <end position="66"/>
    </location>
</feature>
<dbReference type="InterPro" id="IPR005829">
    <property type="entry name" value="Sugar_transporter_CS"/>
</dbReference>
<feature type="transmembrane region" description="Helical" evidence="10">
    <location>
        <begin position="246"/>
        <end position="266"/>
    </location>
</feature>
<evidence type="ECO:0000259" key="11">
    <source>
        <dbReference type="PROSITE" id="PS50850"/>
    </source>
</evidence>
<dbReference type="InterPro" id="IPR020846">
    <property type="entry name" value="MFS_dom"/>
</dbReference>
<sequence>MRLLQAGATPPHLNTLVLLTALSVLSLNMFLPSLATIADEFDATYAVANLAMGGFLAATVVLQIILGPMSDRFGRRPMMLYGLAVFSLGSAGCLLAQSIESFLCWRILQAAGVVGIALSRAVVRDMHGPQEAASKLGYISMVMAIAPMTGPALGGLLHETFGWRANFAVYLFAGVGLWLLCWRDLGETNLQKSPTMRSQFASYPQLVTSRRFWGYALCSGFSVAAFYVYITAAVLVGAQVFGLRPAVVGITVGAIAIGFSFGSFLSGRLGKRVPLWRLMIAGRIVALSGLSIGFLVTCLGVVHPFSFVGGVIFVGIGNGLTLPATNSGAMSVRPQLAGSASGLSGALSVALGAVLTSVSGALLTPDNGVVLSMALMITCVVLSLLCALYVRRLDVKAPLGGMSEVS</sequence>
<dbReference type="STRING" id="321267.SHM7688_02611"/>
<dbReference type="PRINTS" id="PR01035">
    <property type="entry name" value="TCRTETA"/>
</dbReference>
<dbReference type="InterPro" id="IPR011701">
    <property type="entry name" value="MFS"/>
</dbReference>
<dbReference type="NCBIfam" id="TIGR00710">
    <property type="entry name" value="efflux_Bcr_CflA"/>
    <property type="match status" value="1"/>
</dbReference>
<keyword evidence="9 10" id="KW-0472">Membrane</keyword>